<evidence type="ECO:0000313" key="2">
    <source>
        <dbReference type="Proteomes" id="UP000615446"/>
    </source>
</evidence>
<organism evidence="1 2">
    <name type="scientific">Rhizophagus clarus</name>
    <dbReference type="NCBI Taxonomy" id="94130"/>
    <lineage>
        <taxon>Eukaryota</taxon>
        <taxon>Fungi</taxon>
        <taxon>Fungi incertae sedis</taxon>
        <taxon>Mucoromycota</taxon>
        <taxon>Glomeromycotina</taxon>
        <taxon>Glomeromycetes</taxon>
        <taxon>Glomerales</taxon>
        <taxon>Glomeraceae</taxon>
        <taxon>Rhizophagus</taxon>
    </lineage>
</organism>
<proteinExistence type="predicted"/>
<reference evidence="1" key="1">
    <citation type="submission" date="2019-10" db="EMBL/GenBank/DDBJ databases">
        <title>Conservation and host-specific expression of non-tandemly repeated heterogenous ribosome RNA gene in arbuscular mycorrhizal fungi.</title>
        <authorList>
            <person name="Maeda T."/>
            <person name="Kobayashi Y."/>
            <person name="Nakagawa T."/>
            <person name="Ezawa T."/>
            <person name="Yamaguchi K."/>
            <person name="Bino T."/>
            <person name="Nishimoto Y."/>
            <person name="Shigenobu S."/>
            <person name="Kawaguchi M."/>
        </authorList>
    </citation>
    <scope>NUCLEOTIDE SEQUENCE</scope>
    <source>
        <strain evidence="1">HR1</strain>
    </source>
</reference>
<protein>
    <submittedName>
        <fullName evidence="1">Uncharacterized protein</fullName>
    </submittedName>
</protein>
<comment type="caution">
    <text evidence="1">The sequence shown here is derived from an EMBL/GenBank/DDBJ whole genome shotgun (WGS) entry which is preliminary data.</text>
</comment>
<accession>A0A8H3KXJ5</accession>
<sequence>MFISSRTVLIRVCLMETTNLATKIIDSSIVYDEEIFGPLEEIKKNLELAEQLILTTKRKHETRKAVRLLSINWRFIGRKDESTKIKKTMALMNSQFNMHLKTKRQDLMICGLRLLGALTLRCINATVSVSMVEMSLNVAHSSNPFLNFSRTKTKYPLIFKEHIKENALSIPPSTPYKDITGISLSFLFTTHEENSHALDQLEKLLTFQKAREEVKKWYSRRGRREKKDTREQGQKI</sequence>
<name>A0A8H3KXJ5_9GLOM</name>
<dbReference type="Proteomes" id="UP000615446">
    <property type="component" value="Unassembled WGS sequence"/>
</dbReference>
<dbReference type="AlphaFoldDB" id="A0A8H3KXJ5"/>
<dbReference type="EMBL" id="BLAL01000034">
    <property type="protein sequence ID" value="GES77772.1"/>
    <property type="molecule type" value="Genomic_DNA"/>
</dbReference>
<evidence type="ECO:0000313" key="1">
    <source>
        <dbReference type="EMBL" id="GES77772.1"/>
    </source>
</evidence>
<gene>
    <name evidence="1" type="ORF">RCL2_000510900</name>
</gene>